<organism evidence="13 14">
    <name type="scientific">Symbiochloris irregularis</name>
    <dbReference type="NCBI Taxonomy" id="706552"/>
    <lineage>
        <taxon>Eukaryota</taxon>
        <taxon>Viridiplantae</taxon>
        <taxon>Chlorophyta</taxon>
        <taxon>core chlorophytes</taxon>
        <taxon>Trebouxiophyceae</taxon>
        <taxon>Trebouxiales</taxon>
        <taxon>Trebouxiaceae</taxon>
        <taxon>Symbiochloris</taxon>
    </lineage>
</organism>
<dbReference type="CDD" id="cd01999">
    <property type="entry name" value="ASS"/>
    <property type="match status" value="1"/>
</dbReference>
<dbReference type="SUPFAM" id="SSF69864">
    <property type="entry name" value="Argininosuccinate synthetase, C-terminal domain"/>
    <property type="match status" value="1"/>
</dbReference>
<dbReference type="FunFam" id="3.90.1260.10:FF:000007">
    <property type="entry name" value="Argininosuccinate synthase"/>
    <property type="match status" value="1"/>
</dbReference>
<dbReference type="InterPro" id="IPR024074">
    <property type="entry name" value="AS_cat/multimer_dom_body"/>
</dbReference>
<dbReference type="InterPro" id="IPR023434">
    <property type="entry name" value="Arginosuc_synth_type_1_subfam"/>
</dbReference>
<evidence type="ECO:0000256" key="5">
    <source>
        <dbReference type="ARBA" id="ARBA00022598"/>
    </source>
</evidence>
<evidence type="ECO:0000259" key="11">
    <source>
        <dbReference type="Pfam" id="PF00764"/>
    </source>
</evidence>
<dbReference type="Gene3D" id="1.20.5.470">
    <property type="entry name" value="Single helix bin"/>
    <property type="match status" value="1"/>
</dbReference>
<evidence type="ECO:0000256" key="4">
    <source>
        <dbReference type="ARBA" id="ARBA00022571"/>
    </source>
</evidence>
<feature type="domain" description="Arginosuccinate synthase-like N-terminal" evidence="11">
    <location>
        <begin position="59"/>
        <end position="219"/>
    </location>
</feature>
<evidence type="ECO:0000256" key="9">
    <source>
        <dbReference type="ARBA" id="ARBA00029916"/>
    </source>
</evidence>
<name>A0AAW1NZ97_9CHLO</name>
<feature type="domain" description="Arginosuccinate synthase C-terminal" evidence="12">
    <location>
        <begin position="231"/>
        <end position="448"/>
    </location>
</feature>
<dbReference type="PROSITE" id="PS00564">
    <property type="entry name" value="ARGININOSUCCIN_SYN_1"/>
    <property type="match status" value="1"/>
</dbReference>
<dbReference type="NCBIfam" id="TIGR00032">
    <property type="entry name" value="argG"/>
    <property type="match status" value="1"/>
</dbReference>
<dbReference type="PANTHER" id="PTHR11587">
    <property type="entry name" value="ARGININOSUCCINATE SYNTHASE"/>
    <property type="match status" value="1"/>
</dbReference>
<evidence type="ECO:0000256" key="2">
    <source>
        <dbReference type="ARBA" id="ARBA00011881"/>
    </source>
</evidence>
<proteinExistence type="inferred from homology"/>
<protein>
    <recommendedName>
        <fullName evidence="3">argininosuccinate synthase</fullName>
        <ecNumber evidence="3">6.3.4.5</ecNumber>
    </recommendedName>
    <alternativeName>
        <fullName evidence="9">Citrulline--aspartate ligase</fullName>
    </alternativeName>
</protein>
<accession>A0AAW1NZ97</accession>
<dbReference type="AlphaFoldDB" id="A0AAW1NZ97"/>
<evidence type="ECO:0000256" key="3">
    <source>
        <dbReference type="ARBA" id="ARBA00012286"/>
    </source>
</evidence>
<dbReference type="InterPro" id="IPR001518">
    <property type="entry name" value="Arginosuc_synth"/>
</dbReference>
<dbReference type="Gene3D" id="3.90.1260.10">
    <property type="entry name" value="Argininosuccinate synthetase, chain A, domain 2"/>
    <property type="match status" value="1"/>
</dbReference>
<evidence type="ECO:0000313" key="13">
    <source>
        <dbReference type="EMBL" id="KAK9798551.1"/>
    </source>
</evidence>
<keyword evidence="7" id="KW-0547">Nucleotide-binding</keyword>
<dbReference type="Gene3D" id="3.40.50.620">
    <property type="entry name" value="HUPs"/>
    <property type="match status" value="1"/>
</dbReference>
<evidence type="ECO:0000256" key="7">
    <source>
        <dbReference type="ARBA" id="ARBA00022741"/>
    </source>
</evidence>
<evidence type="ECO:0000256" key="6">
    <source>
        <dbReference type="ARBA" id="ARBA00022605"/>
    </source>
</evidence>
<dbReference type="SUPFAM" id="SSF52402">
    <property type="entry name" value="Adenine nucleotide alpha hydrolases-like"/>
    <property type="match status" value="1"/>
</dbReference>
<comment type="caution">
    <text evidence="13">The sequence shown here is derived from an EMBL/GenBank/DDBJ whole genome shotgun (WGS) entry which is preliminary data.</text>
</comment>
<dbReference type="NCBIfam" id="NF001770">
    <property type="entry name" value="PRK00509.1"/>
    <property type="match status" value="1"/>
</dbReference>
<dbReference type="Pfam" id="PF00764">
    <property type="entry name" value="Arginosuc_synth"/>
    <property type="match status" value="1"/>
</dbReference>
<dbReference type="GO" id="GO:0004055">
    <property type="term" value="F:argininosuccinate synthase activity"/>
    <property type="evidence" value="ECO:0007669"/>
    <property type="project" value="UniProtKB-EC"/>
</dbReference>
<comment type="subunit">
    <text evidence="2">Homotetramer.</text>
</comment>
<dbReference type="GO" id="GO:0005524">
    <property type="term" value="F:ATP binding"/>
    <property type="evidence" value="ECO:0007669"/>
    <property type="project" value="UniProtKB-KW"/>
</dbReference>
<dbReference type="GO" id="GO:0005737">
    <property type="term" value="C:cytoplasm"/>
    <property type="evidence" value="ECO:0007669"/>
    <property type="project" value="TreeGrafter"/>
</dbReference>
<dbReference type="GO" id="GO:0000053">
    <property type="term" value="P:argininosuccinate metabolic process"/>
    <property type="evidence" value="ECO:0007669"/>
    <property type="project" value="TreeGrafter"/>
</dbReference>
<evidence type="ECO:0000256" key="1">
    <source>
        <dbReference type="ARBA" id="ARBA00004967"/>
    </source>
</evidence>
<dbReference type="HAMAP" id="MF_00005">
    <property type="entry name" value="Arg_succ_synth_type1"/>
    <property type="match status" value="1"/>
</dbReference>
<dbReference type="InterPro" id="IPR018223">
    <property type="entry name" value="Arginosuc_synth_CS"/>
</dbReference>
<keyword evidence="5" id="KW-0436">Ligase</keyword>
<evidence type="ECO:0000259" key="12">
    <source>
        <dbReference type="Pfam" id="PF20979"/>
    </source>
</evidence>
<dbReference type="Pfam" id="PF20979">
    <property type="entry name" value="Arginosuc_syn_C"/>
    <property type="match status" value="1"/>
</dbReference>
<dbReference type="PROSITE" id="PS00565">
    <property type="entry name" value="ARGININOSUCCIN_SYN_2"/>
    <property type="match status" value="1"/>
</dbReference>
<dbReference type="EMBL" id="JALJOQ010000097">
    <property type="protein sequence ID" value="KAK9798551.1"/>
    <property type="molecule type" value="Genomic_DNA"/>
</dbReference>
<feature type="region of interest" description="Disordered" evidence="10">
    <location>
        <begin position="1"/>
        <end position="40"/>
    </location>
</feature>
<dbReference type="InterPro" id="IPR048268">
    <property type="entry name" value="Arginosuc_syn_C"/>
</dbReference>
<dbReference type="InterPro" id="IPR048267">
    <property type="entry name" value="Arginosuc_syn_N"/>
</dbReference>
<dbReference type="PANTHER" id="PTHR11587:SF2">
    <property type="entry name" value="ARGININOSUCCINATE SYNTHASE"/>
    <property type="match status" value="1"/>
</dbReference>
<dbReference type="GO" id="GO:0000050">
    <property type="term" value="P:urea cycle"/>
    <property type="evidence" value="ECO:0007669"/>
    <property type="project" value="TreeGrafter"/>
</dbReference>
<sequence>MPTFCKDIGADSRSTMPRCPAAAPVRGSFTPQRSGRPARRQSVRVQALTTGTGGKKVSKVVLAYSGGLDTSVILKWLQETYDCEVVTFTADLGQGEELAPAREKAKAAGVKDIFIDDLREEFVRDYVFPMFRANSLYEGVYLLGTSIARPLIAKRQIEIAKQVGADAVSHGATGKGNDQVRFELGYYGLQPDIKVISPWREWDLNSRSKLISYAEERGIAVPQSKRGEPPFSMDANLLHISYEGNALEDPWVEADESMFTRSVSPMAAPDEPTYLDIHFEQGNPVGISGQRLAPHTLLTALNTLAGQNGIGRIDIVESRFVGMKSRGVYETPGGTVLLTARRAIESICLDRGESHLKDDLMPRYAELVYNGFWFTPERLALQAAIDATQKYCTGTVRLKLYKGNTIIVGRRSQFSLYDEKIASFEDDGGLYDQKDAAGFIKLQALRLRTLGVARTQLGRLRNPDL</sequence>
<keyword evidence="8" id="KW-0067">ATP-binding</keyword>
<evidence type="ECO:0000256" key="10">
    <source>
        <dbReference type="SAM" id="MobiDB-lite"/>
    </source>
</evidence>
<dbReference type="InterPro" id="IPR014729">
    <property type="entry name" value="Rossmann-like_a/b/a_fold"/>
</dbReference>
<gene>
    <name evidence="13" type="ORF">WJX73_002894</name>
</gene>
<dbReference type="Proteomes" id="UP001465755">
    <property type="component" value="Unassembled WGS sequence"/>
</dbReference>
<dbReference type="FunFam" id="3.40.50.620:FF:000019">
    <property type="entry name" value="Argininosuccinate synthase"/>
    <property type="match status" value="1"/>
</dbReference>
<evidence type="ECO:0000256" key="8">
    <source>
        <dbReference type="ARBA" id="ARBA00022840"/>
    </source>
</evidence>
<keyword evidence="4" id="KW-0055">Arginine biosynthesis</keyword>
<reference evidence="13 14" key="1">
    <citation type="journal article" date="2024" name="Nat. Commun.">
        <title>Phylogenomics reveals the evolutionary origins of lichenization in chlorophyte algae.</title>
        <authorList>
            <person name="Puginier C."/>
            <person name="Libourel C."/>
            <person name="Otte J."/>
            <person name="Skaloud P."/>
            <person name="Haon M."/>
            <person name="Grisel S."/>
            <person name="Petersen M."/>
            <person name="Berrin J.G."/>
            <person name="Delaux P.M."/>
            <person name="Dal Grande F."/>
            <person name="Keller J."/>
        </authorList>
    </citation>
    <scope>NUCLEOTIDE SEQUENCE [LARGE SCALE GENOMIC DNA]</scope>
    <source>
        <strain evidence="13 14">SAG 2036</strain>
    </source>
</reference>
<evidence type="ECO:0000313" key="14">
    <source>
        <dbReference type="Proteomes" id="UP001465755"/>
    </source>
</evidence>
<dbReference type="GO" id="GO:0006526">
    <property type="term" value="P:L-arginine biosynthetic process"/>
    <property type="evidence" value="ECO:0007669"/>
    <property type="project" value="UniProtKB-KW"/>
</dbReference>
<comment type="pathway">
    <text evidence="1">Amino-acid biosynthesis; L-arginine biosynthesis; L-arginine from L-ornithine and carbamoyl phosphate: step 2/3.</text>
</comment>
<keyword evidence="6" id="KW-0028">Amino-acid biosynthesis</keyword>
<keyword evidence="14" id="KW-1185">Reference proteome</keyword>
<dbReference type="EC" id="6.3.4.5" evidence="3"/>